<dbReference type="VEuPathDB" id="FungiDB:F503_06816"/>
<keyword evidence="2" id="KW-1185">Reference proteome</keyword>
<evidence type="ECO:0000313" key="2">
    <source>
        <dbReference type="Proteomes" id="UP000016923"/>
    </source>
</evidence>
<dbReference type="STRING" id="1262450.S3D6K6"/>
<dbReference type="Proteomes" id="UP000016923">
    <property type="component" value="Unassembled WGS sequence"/>
</dbReference>
<sequence>MEDASRELHLIVYSQPLFKAHWALFVPSINNARVGKKIHAVGDALNGFSITFDRNYNLGTTGRSHTLVHLGYIGAAYIDEASVLGNDLPITDNVAQDRLETYATSAPAPGPSLRPSLYSGSTKKRVEIRDCQTWMKDFITVLVEASVLNRDSLDVLDNAPKH</sequence>
<accession>S3D6K6</accession>
<dbReference type="HOGENOM" id="CLU_099931_1_1_1"/>
<dbReference type="OMA" id="CQSWVVD"/>
<dbReference type="eggNOG" id="ENOG502SEUF">
    <property type="taxonomic scope" value="Eukaryota"/>
</dbReference>
<dbReference type="EMBL" id="KE148147">
    <property type="protein sequence ID" value="EPE09040.1"/>
    <property type="molecule type" value="Genomic_DNA"/>
</dbReference>
<name>S3D6K6_OPHP1</name>
<protein>
    <submittedName>
        <fullName evidence="1">Uncharacterized protein</fullName>
    </submittedName>
</protein>
<gene>
    <name evidence="1" type="ORF">F503_06816</name>
</gene>
<evidence type="ECO:0000313" key="1">
    <source>
        <dbReference type="EMBL" id="EPE09040.1"/>
    </source>
</evidence>
<dbReference type="OrthoDB" id="2999773at2759"/>
<organism evidence="1 2">
    <name type="scientific">Ophiostoma piceae (strain UAMH 11346)</name>
    <name type="common">Sap stain fungus</name>
    <dbReference type="NCBI Taxonomy" id="1262450"/>
    <lineage>
        <taxon>Eukaryota</taxon>
        <taxon>Fungi</taxon>
        <taxon>Dikarya</taxon>
        <taxon>Ascomycota</taxon>
        <taxon>Pezizomycotina</taxon>
        <taxon>Sordariomycetes</taxon>
        <taxon>Sordariomycetidae</taxon>
        <taxon>Ophiostomatales</taxon>
        <taxon>Ophiostomataceae</taxon>
        <taxon>Ophiostoma</taxon>
    </lineage>
</organism>
<dbReference type="InterPro" id="IPR046670">
    <property type="entry name" value="DUF6540"/>
</dbReference>
<dbReference type="AlphaFoldDB" id="S3D6K6"/>
<reference evidence="1 2" key="1">
    <citation type="journal article" date="2013" name="BMC Genomics">
        <title>The genome and transcriptome of the pine saprophyte Ophiostoma piceae, and a comparison with the bark beetle-associated pine pathogen Grosmannia clavigera.</title>
        <authorList>
            <person name="Haridas S."/>
            <person name="Wang Y."/>
            <person name="Lim L."/>
            <person name="Massoumi Alamouti S."/>
            <person name="Jackman S."/>
            <person name="Docking R."/>
            <person name="Robertson G."/>
            <person name="Birol I."/>
            <person name="Bohlmann J."/>
            <person name="Breuil C."/>
        </authorList>
    </citation>
    <scope>NUCLEOTIDE SEQUENCE [LARGE SCALE GENOMIC DNA]</scope>
    <source>
        <strain evidence="1 2">UAMH 11346</strain>
    </source>
</reference>
<proteinExistence type="predicted"/>
<dbReference type="Pfam" id="PF20174">
    <property type="entry name" value="DUF6540"/>
    <property type="match status" value="1"/>
</dbReference>